<dbReference type="Pfam" id="PF12833">
    <property type="entry name" value="HTH_18"/>
    <property type="match status" value="1"/>
</dbReference>
<evidence type="ECO:0000259" key="4">
    <source>
        <dbReference type="PROSITE" id="PS01124"/>
    </source>
</evidence>
<gene>
    <name evidence="5" type="ORF">GMA8713_04631</name>
</gene>
<dbReference type="GO" id="GO:0005829">
    <property type="term" value="C:cytosol"/>
    <property type="evidence" value="ECO:0007669"/>
    <property type="project" value="TreeGrafter"/>
</dbReference>
<keyword evidence="6" id="KW-1185">Reference proteome</keyword>
<dbReference type="InterPro" id="IPR018060">
    <property type="entry name" value="HTH_AraC"/>
</dbReference>
<evidence type="ECO:0000313" key="5">
    <source>
        <dbReference type="EMBL" id="CZF86597.1"/>
    </source>
</evidence>
<dbReference type="Proteomes" id="UP000073601">
    <property type="component" value="Unassembled WGS sequence"/>
</dbReference>
<keyword evidence="3" id="KW-0804">Transcription</keyword>
<dbReference type="GO" id="GO:0003700">
    <property type="term" value="F:DNA-binding transcription factor activity"/>
    <property type="evidence" value="ECO:0007669"/>
    <property type="project" value="InterPro"/>
</dbReference>
<sequence length="334" mass="37707">MYMFDISFIRMAYIRPLISGACSKYHLMPEQLGIPVSLYSDEMALVPHAVVNEWLTKIAELSGNPSYPLAIADSLTISSIDVKANWFMSAPDLAVTFRRINYGLSCFHSGAHYVGRQSGKLLKWCYDNEYSGTAAGIDSLRVAIMMTSVLRHFTHDGFAPLAVKLKGTDIDINAASEWFGCEVKTGCAMTEVWFDNKLLLLEHAVPRDHNKATLISLFDLDELVNMPQRDDPTKALYEVVNFTRHYGMPSLETVASTLGLSTQQLQRRLHRLGFSFSSMRGYVLNNIAARYMLKGYAPDEVARLLGYSNPQSFTKAFQRVRGCTPKEYMRRMEH</sequence>
<dbReference type="PANTHER" id="PTHR47894:SF4">
    <property type="entry name" value="HTH-TYPE TRANSCRIPTIONAL REGULATOR GADX"/>
    <property type="match status" value="1"/>
</dbReference>
<dbReference type="SUPFAM" id="SSF46689">
    <property type="entry name" value="Homeodomain-like"/>
    <property type="match status" value="1"/>
</dbReference>
<proteinExistence type="predicted"/>
<keyword evidence="2" id="KW-0238">DNA-binding</keyword>
<organism evidence="5 6">
    <name type="scientific">Grimontia marina</name>
    <dbReference type="NCBI Taxonomy" id="646534"/>
    <lineage>
        <taxon>Bacteria</taxon>
        <taxon>Pseudomonadati</taxon>
        <taxon>Pseudomonadota</taxon>
        <taxon>Gammaproteobacteria</taxon>
        <taxon>Vibrionales</taxon>
        <taxon>Vibrionaceae</taxon>
        <taxon>Grimontia</taxon>
    </lineage>
</organism>
<keyword evidence="1" id="KW-0805">Transcription regulation</keyword>
<evidence type="ECO:0000256" key="1">
    <source>
        <dbReference type="ARBA" id="ARBA00023015"/>
    </source>
</evidence>
<feature type="domain" description="HTH araC/xylS-type" evidence="4">
    <location>
        <begin position="234"/>
        <end position="331"/>
    </location>
</feature>
<dbReference type="AlphaFoldDB" id="A0A128FIG4"/>
<dbReference type="PANTHER" id="PTHR47894">
    <property type="entry name" value="HTH-TYPE TRANSCRIPTIONAL REGULATOR GADX"/>
    <property type="match status" value="1"/>
</dbReference>
<dbReference type="PROSITE" id="PS01124">
    <property type="entry name" value="HTH_ARAC_FAMILY_2"/>
    <property type="match status" value="1"/>
</dbReference>
<evidence type="ECO:0000313" key="6">
    <source>
        <dbReference type="Proteomes" id="UP000073601"/>
    </source>
</evidence>
<protein>
    <recommendedName>
        <fullName evidence="4">HTH araC/xylS-type domain-containing protein</fullName>
    </recommendedName>
</protein>
<reference evidence="6" key="1">
    <citation type="submission" date="2016-02" db="EMBL/GenBank/DDBJ databases">
        <authorList>
            <person name="Rodrigo-Torres Lidia"/>
            <person name="Arahal R.David."/>
        </authorList>
    </citation>
    <scope>NUCLEOTIDE SEQUENCE [LARGE SCALE GENOMIC DNA]</scope>
    <source>
        <strain evidence="6">CECT 8713</strain>
    </source>
</reference>
<dbReference type="Pfam" id="PF12625">
    <property type="entry name" value="Arabinose_bd"/>
    <property type="match status" value="1"/>
</dbReference>
<dbReference type="Gene3D" id="1.10.10.60">
    <property type="entry name" value="Homeodomain-like"/>
    <property type="match status" value="1"/>
</dbReference>
<evidence type="ECO:0000256" key="3">
    <source>
        <dbReference type="ARBA" id="ARBA00023163"/>
    </source>
</evidence>
<dbReference type="SMART" id="SM00342">
    <property type="entry name" value="HTH_ARAC"/>
    <property type="match status" value="1"/>
</dbReference>
<dbReference type="InterPro" id="IPR032687">
    <property type="entry name" value="AraC-type_N"/>
</dbReference>
<name>A0A128FIG4_9GAMM</name>
<dbReference type="GO" id="GO:0000976">
    <property type="term" value="F:transcription cis-regulatory region binding"/>
    <property type="evidence" value="ECO:0007669"/>
    <property type="project" value="TreeGrafter"/>
</dbReference>
<accession>A0A128FIG4</accession>
<evidence type="ECO:0000256" key="2">
    <source>
        <dbReference type="ARBA" id="ARBA00023125"/>
    </source>
</evidence>
<dbReference type="InterPro" id="IPR009057">
    <property type="entry name" value="Homeodomain-like_sf"/>
</dbReference>
<dbReference type="EMBL" id="FIZY01000072">
    <property type="protein sequence ID" value="CZF86597.1"/>
    <property type="molecule type" value="Genomic_DNA"/>
</dbReference>